<dbReference type="EMBL" id="MU859259">
    <property type="protein sequence ID" value="KAK3948511.1"/>
    <property type="molecule type" value="Genomic_DNA"/>
</dbReference>
<gene>
    <name evidence="3" type="ORF">QBC32DRAFT_373494</name>
</gene>
<dbReference type="Pfam" id="PF06985">
    <property type="entry name" value="HET"/>
    <property type="match status" value="1"/>
</dbReference>
<proteinExistence type="predicted"/>
<evidence type="ECO:0000259" key="2">
    <source>
        <dbReference type="Pfam" id="PF06985"/>
    </source>
</evidence>
<reference evidence="3" key="1">
    <citation type="journal article" date="2023" name="Mol. Phylogenet. Evol.">
        <title>Genome-scale phylogeny and comparative genomics of the fungal order Sordariales.</title>
        <authorList>
            <person name="Hensen N."/>
            <person name="Bonometti L."/>
            <person name="Westerberg I."/>
            <person name="Brannstrom I.O."/>
            <person name="Guillou S."/>
            <person name="Cros-Aarteil S."/>
            <person name="Calhoun S."/>
            <person name="Haridas S."/>
            <person name="Kuo A."/>
            <person name="Mondo S."/>
            <person name="Pangilinan J."/>
            <person name="Riley R."/>
            <person name="LaButti K."/>
            <person name="Andreopoulos B."/>
            <person name="Lipzen A."/>
            <person name="Chen C."/>
            <person name="Yan M."/>
            <person name="Daum C."/>
            <person name="Ng V."/>
            <person name="Clum A."/>
            <person name="Steindorff A."/>
            <person name="Ohm R.A."/>
            <person name="Martin F."/>
            <person name="Silar P."/>
            <person name="Natvig D.O."/>
            <person name="Lalanne C."/>
            <person name="Gautier V."/>
            <person name="Ament-Velasquez S.L."/>
            <person name="Kruys A."/>
            <person name="Hutchinson M.I."/>
            <person name="Powell A.J."/>
            <person name="Barry K."/>
            <person name="Miller A.N."/>
            <person name="Grigoriev I.V."/>
            <person name="Debuchy R."/>
            <person name="Gladieux P."/>
            <person name="Hiltunen Thoren M."/>
            <person name="Johannesson H."/>
        </authorList>
    </citation>
    <scope>NUCLEOTIDE SEQUENCE</scope>
    <source>
        <strain evidence="3">CBS 626.80</strain>
    </source>
</reference>
<feature type="compositionally biased region" description="Polar residues" evidence="1">
    <location>
        <begin position="15"/>
        <end position="32"/>
    </location>
</feature>
<evidence type="ECO:0000256" key="1">
    <source>
        <dbReference type="SAM" id="MobiDB-lite"/>
    </source>
</evidence>
<protein>
    <submittedName>
        <fullName evidence="3">Heterokaryon incompatibility protein-domain-containing protein</fullName>
    </submittedName>
</protein>
<dbReference type="Proteomes" id="UP001303222">
    <property type="component" value="Unassembled WGS sequence"/>
</dbReference>
<keyword evidence="4" id="KW-1185">Reference proteome</keyword>
<accession>A0AAN6NMC5</accession>
<comment type="caution">
    <text evidence="3">The sequence shown here is derived from an EMBL/GenBank/DDBJ whole genome shotgun (WGS) entry which is preliminary data.</text>
</comment>
<reference evidence="3" key="2">
    <citation type="submission" date="2023-06" db="EMBL/GenBank/DDBJ databases">
        <authorList>
            <consortium name="Lawrence Berkeley National Laboratory"/>
            <person name="Mondo S.J."/>
            <person name="Hensen N."/>
            <person name="Bonometti L."/>
            <person name="Westerberg I."/>
            <person name="Brannstrom I.O."/>
            <person name="Guillou S."/>
            <person name="Cros-Aarteil S."/>
            <person name="Calhoun S."/>
            <person name="Haridas S."/>
            <person name="Kuo A."/>
            <person name="Pangilinan J."/>
            <person name="Riley R."/>
            <person name="Labutti K."/>
            <person name="Andreopoulos B."/>
            <person name="Lipzen A."/>
            <person name="Chen C."/>
            <person name="Yanf M."/>
            <person name="Daum C."/>
            <person name="Ng V."/>
            <person name="Clum A."/>
            <person name="Steindorff A."/>
            <person name="Ohm R."/>
            <person name="Martin F."/>
            <person name="Silar P."/>
            <person name="Natvig D."/>
            <person name="Lalanne C."/>
            <person name="Gautier V."/>
            <person name="Ament-Velasquez S.L."/>
            <person name="Kruys A."/>
            <person name="Hutchinson M.I."/>
            <person name="Powell A.J."/>
            <person name="Barry K."/>
            <person name="Miller A.N."/>
            <person name="Grigoriev I.V."/>
            <person name="Debuchy R."/>
            <person name="Gladieux P."/>
            <person name="Thoren M.H."/>
            <person name="Johannesson H."/>
        </authorList>
    </citation>
    <scope>NUCLEOTIDE SEQUENCE</scope>
    <source>
        <strain evidence="3">CBS 626.80</strain>
    </source>
</reference>
<feature type="region of interest" description="Disordered" evidence="1">
    <location>
        <begin position="1"/>
        <end position="82"/>
    </location>
</feature>
<organism evidence="3 4">
    <name type="scientific">Pseudoneurospora amorphoporcata</name>
    <dbReference type="NCBI Taxonomy" id="241081"/>
    <lineage>
        <taxon>Eukaryota</taxon>
        <taxon>Fungi</taxon>
        <taxon>Dikarya</taxon>
        <taxon>Ascomycota</taxon>
        <taxon>Pezizomycotina</taxon>
        <taxon>Sordariomycetes</taxon>
        <taxon>Sordariomycetidae</taxon>
        <taxon>Sordariales</taxon>
        <taxon>Sordariaceae</taxon>
        <taxon>Pseudoneurospora</taxon>
    </lineage>
</organism>
<dbReference type="AlphaFoldDB" id="A0AAN6NMC5"/>
<evidence type="ECO:0000313" key="4">
    <source>
        <dbReference type="Proteomes" id="UP001303222"/>
    </source>
</evidence>
<dbReference type="InterPro" id="IPR010730">
    <property type="entry name" value="HET"/>
</dbReference>
<dbReference type="PANTHER" id="PTHR33112:SF10">
    <property type="entry name" value="TOL"/>
    <property type="match status" value="1"/>
</dbReference>
<evidence type="ECO:0000313" key="3">
    <source>
        <dbReference type="EMBL" id="KAK3948511.1"/>
    </source>
</evidence>
<name>A0AAN6NMC5_9PEZI</name>
<dbReference type="PANTHER" id="PTHR33112">
    <property type="entry name" value="DOMAIN PROTEIN, PUTATIVE-RELATED"/>
    <property type="match status" value="1"/>
</dbReference>
<sequence>MAEEDLSVSVPTKVPPQTSTGFLGISLSSQNAPVAAPNAPRQPTLSDEWNGTDIHAAPDSDNHPWRRQPRSSEAASNPDAGYTDNDDLCDTCRFLVQPRPACEGWEVKYHEKTGTSDPSLNLTTTMTWSENLMASLFVEHCPVCKELRYGMSSLGREFLGLRPTQGQFIVVKLCHYQAMRNYLSVKLTVNAKDRVKLLSDCAIGNPGPFGSNTGSDLTWELVGSWMAKCLSSHQACNQVQSVAPRLPTRVIDVGSKGSSRPPYLHVVTENATGRYATLSHRWASEEPLKLEVNNLQDFQQEIPVERLPKSFQDAIEATRRLGIQYIWIDSLCIIQDSPDGKDWAEESAKMTTVYENSYVNFAATHAMDPTRGCFFDREPSQVRPIRLHVNWEWEMKPGYYYAATSHCFTRNVARAPLYRRGWVYQERTLAPRIIHCTDTQLYWECLESIAKRQAGSDIWLGQNALKISRHQISRWYVACASA</sequence>
<feature type="domain" description="Heterokaryon incompatibility" evidence="2">
    <location>
        <begin position="275"/>
        <end position="426"/>
    </location>
</feature>